<accession>A0ABR9VUQ9</accession>
<sequence>MADSANDHYLGNGHQVQQRQAPIVTALPSLDGQGDAIPALTVTYAQKGTSIHPVPAWGMYPTELRSVPRTLIVLYKVLPLGLYQIHLELGH</sequence>
<proteinExistence type="predicted"/>
<keyword evidence="2" id="KW-1185">Reference proteome</keyword>
<evidence type="ECO:0000313" key="2">
    <source>
        <dbReference type="Proteomes" id="UP000658720"/>
    </source>
</evidence>
<protein>
    <submittedName>
        <fullName evidence="1">Uncharacterized protein</fullName>
    </submittedName>
</protein>
<evidence type="ECO:0000313" key="1">
    <source>
        <dbReference type="EMBL" id="MBE9255100.1"/>
    </source>
</evidence>
<reference evidence="1 2" key="1">
    <citation type="submission" date="2020-10" db="EMBL/GenBank/DDBJ databases">
        <authorList>
            <person name="Castelo-Branco R."/>
            <person name="Eusebio N."/>
            <person name="Adriana R."/>
            <person name="Vieira A."/>
            <person name="Brugerolle De Fraissinette N."/>
            <person name="Rezende De Castro R."/>
            <person name="Schneider M.P."/>
            <person name="Vasconcelos V."/>
            <person name="Leao P.N."/>
        </authorList>
    </citation>
    <scope>NUCLEOTIDE SEQUENCE [LARGE SCALE GENOMIC DNA]</scope>
    <source>
        <strain evidence="1 2">LEGE 00031</strain>
    </source>
</reference>
<name>A0ABR9VUQ9_9SYNC</name>
<gene>
    <name evidence="1" type="ORF">IQ217_14870</name>
</gene>
<dbReference type="RefSeq" id="WP_190599925.1">
    <property type="nucleotide sequence ID" value="NZ_JADEVV010000049.1"/>
</dbReference>
<dbReference type="Proteomes" id="UP000658720">
    <property type="component" value="Unassembled WGS sequence"/>
</dbReference>
<dbReference type="EMBL" id="JADEVV010000049">
    <property type="protein sequence ID" value="MBE9255100.1"/>
    <property type="molecule type" value="Genomic_DNA"/>
</dbReference>
<comment type="caution">
    <text evidence="1">The sequence shown here is derived from an EMBL/GenBank/DDBJ whole genome shotgun (WGS) entry which is preliminary data.</text>
</comment>
<organism evidence="1 2">
    <name type="scientific">Synechocystis salina LEGE 00031</name>
    <dbReference type="NCBI Taxonomy" id="1828736"/>
    <lineage>
        <taxon>Bacteria</taxon>
        <taxon>Bacillati</taxon>
        <taxon>Cyanobacteriota</taxon>
        <taxon>Cyanophyceae</taxon>
        <taxon>Synechococcales</taxon>
        <taxon>Merismopediaceae</taxon>
        <taxon>Synechocystis</taxon>
    </lineage>
</organism>